<dbReference type="InterPro" id="IPR036388">
    <property type="entry name" value="WH-like_DNA-bd_sf"/>
</dbReference>
<dbReference type="PROSITE" id="PS50956">
    <property type="entry name" value="HTH_ASNC_2"/>
    <property type="match status" value="1"/>
</dbReference>
<dbReference type="SUPFAM" id="SSF46785">
    <property type="entry name" value="Winged helix' DNA-binding domain"/>
    <property type="match status" value="1"/>
</dbReference>
<evidence type="ECO:0000313" key="6">
    <source>
        <dbReference type="Proteomes" id="UP001161325"/>
    </source>
</evidence>
<dbReference type="RefSeq" id="WP_284351241.1">
    <property type="nucleotide sequence ID" value="NZ_BRXS01000005.1"/>
</dbReference>
<dbReference type="PANTHER" id="PTHR30154">
    <property type="entry name" value="LEUCINE-RESPONSIVE REGULATORY PROTEIN"/>
    <property type="match status" value="1"/>
</dbReference>
<comment type="caution">
    <text evidence="5">The sequence shown here is derived from an EMBL/GenBank/DDBJ whole genome shotgun (WGS) entry which is preliminary data.</text>
</comment>
<evidence type="ECO:0000256" key="3">
    <source>
        <dbReference type="ARBA" id="ARBA00023163"/>
    </source>
</evidence>
<dbReference type="InterPro" id="IPR000485">
    <property type="entry name" value="AsnC-type_HTH_dom"/>
</dbReference>
<organism evidence="5 6">
    <name type="scientific">Roseisolibacter agri</name>
    <dbReference type="NCBI Taxonomy" id="2014610"/>
    <lineage>
        <taxon>Bacteria</taxon>
        <taxon>Pseudomonadati</taxon>
        <taxon>Gemmatimonadota</taxon>
        <taxon>Gemmatimonadia</taxon>
        <taxon>Gemmatimonadales</taxon>
        <taxon>Gemmatimonadaceae</taxon>
        <taxon>Roseisolibacter</taxon>
    </lineage>
</organism>
<sequence>MDATDLRLVGLLRENARASVASLAQQLKVSRGTVQNRIDRLTERGIILGFTVRTTPDAEPQPVRAVMMIAVEGERAREILKTLRGYPEVRALHTTNGRWDIVAELATDSLEAFDEALRRIREIRGISSSETSLLLSTHKL</sequence>
<dbReference type="SMART" id="SM00344">
    <property type="entry name" value="HTH_ASNC"/>
    <property type="match status" value="1"/>
</dbReference>
<dbReference type="GO" id="GO:0043565">
    <property type="term" value="F:sequence-specific DNA binding"/>
    <property type="evidence" value="ECO:0007669"/>
    <property type="project" value="InterPro"/>
</dbReference>
<dbReference type="SUPFAM" id="SSF54909">
    <property type="entry name" value="Dimeric alpha+beta barrel"/>
    <property type="match status" value="1"/>
</dbReference>
<keyword evidence="2" id="KW-0238">DNA-binding</keyword>
<evidence type="ECO:0000256" key="1">
    <source>
        <dbReference type="ARBA" id="ARBA00023015"/>
    </source>
</evidence>
<dbReference type="GO" id="GO:0043200">
    <property type="term" value="P:response to amino acid"/>
    <property type="evidence" value="ECO:0007669"/>
    <property type="project" value="TreeGrafter"/>
</dbReference>
<dbReference type="Pfam" id="PF01037">
    <property type="entry name" value="AsnC_trans_reg"/>
    <property type="match status" value="1"/>
</dbReference>
<name>A0AA37V3I0_9BACT</name>
<evidence type="ECO:0000313" key="5">
    <source>
        <dbReference type="EMBL" id="GLC26787.1"/>
    </source>
</evidence>
<dbReference type="InterPro" id="IPR036390">
    <property type="entry name" value="WH_DNA-bd_sf"/>
</dbReference>
<dbReference type="Pfam" id="PF13404">
    <property type="entry name" value="HTH_AsnC-type"/>
    <property type="match status" value="1"/>
</dbReference>
<protein>
    <submittedName>
        <fullName evidence="5">AsnC family transcriptional regulator</fullName>
    </submittedName>
</protein>
<reference evidence="5" key="1">
    <citation type="submission" date="2022-08" db="EMBL/GenBank/DDBJ databases">
        <title>Draft genome sequencing of Roseisolibacter agri AW1220.</title>
        <authorList>
            <person name="Tobiishi Y."/>
            <person name="Tonouchi A."/>
        </authorList>
    </citation>
    <scope>NUCLEOTIDE SEQUENCE</scope>
    <source>
        <strain evidence="5">AW1220</strain>
    </source>
</reference>
<dbReference type="Proteomes" id="UP001161325">
    <property type="component" value="Unassembled WGS sequence"/>
</dbReference>
<gene>
    <name evidence="5" type="ORF">rosag_33000</name>
</gene>
<dbReference type="InterPro" id="IPR019888">
    <property type="entry name" value="Tscrpt_reg_AsnC-like"/>
</dbReference>
<dbReference type="PANTHER" id="PTHR30154:SF53">
    <property type="entry name" value="HTH-TYPE TRANSCRIPTIONAL REGULATOR LRPC"/>
    <property type="match status" value="1"/>
</dbReference>
<dbReference type="GO" id="GO:0005829">
    <property type="term" value="C:cytosol"/>
    <property type="evidence" value="ECO:0007669"/>
    <property type="project" value="TreeGrafter"/>
</dbReference>
<keyword evidence="3" id="KW-0804">Transcription</keyword>
<keyword evidence="6" id="KW-1185">Reference proteome</keyword>
<keyword evidence="1" id="KW-0805">Transcription regulation</keyword>
<dbReference type="EMBL" id="BRXS01000005">
    <property type="protein sequence ID" value="GLC26787.1"/>
    <property type="molecule type" value="Genomic_DNA"/>
</dbReference>
<dbReference type="InterPro" id="IPR011008">
    <property type="entry name" value="Dimeric_a/b-barrel"/>
</dbReference>
<dbReference type="PRINTS" id="PR00033">
    <property type="entry name" value="HTHASNC"/>
</dbReference>
<accession>A0AA37V3I0</accession>
<dbReference type="Gene3D" id="1.10.10.10">
    <property type="entry name" value="Winged helix-like DNA-binding domain superfamily/Winged helix DNA-binding domain"/>
    <property type="match status" value="1"/>
</dbReference>
<evidence type="ECO:0000256" key="2">
    <source>
        <dbReference type="ARBA" id="ARBA00023125"/>
    </source>
</evidence>
<dbReference type="AlphaFoldDB" id="A0AA37V3I0"/>
<dbReference type="Gene3D" id="3.30.70.920">
    <property type="match status" value="1"/>
</dbReference>
<proteinExistence type="predicted"/>
<evidence type="ECO:0000259" key="4">
    <source>
        <dbReference type="PROSITE" id="PS50956"/>
    </source>
</evidence>
<dbReference type="InterPro" id="IPR019887">
    <property type="entry name" value="Tscrpt_reg_AsnC/Lrp_C"/>
</dbReference>
<feature type="domain" description="HTH asnC-type" evidence="4">
    <location>
        <begin position="1"/>
        <end position="87"/>
    </location>
</feature>